<protein>
    <submittedName>
        <fullName evidence="2">MATH domain and coiled-coil domain-containing protein</fullName>
    </submittedName>
</protein>
<dbReference type="OrthoDB" id="546861at2759"/>
<dbReference type="AlphaFoldDB" id="A0A834XBM2"/>
<dbReference type="Proteomes" id="UP000634136">
    <property type="component" value="Unassembled WGS sequence"/>
</dbReference>
<name>A0A834XBM2_9FABA</name>
<reference evidence="2" key="1">
    <citation type="submission" date="2020-09" db="EMBL/GenBank/DDBJ databases">
        <title>Genome-Enabled Discovery of Anthraquinone Biosynthesis in Senna tora.</title>
        <authorList>
            <person name="Kang S.-H."/>
            <person name="Pandey R.P."/>
            <person name="Lee C.-M."/>
            <person name="Sim J.-S."/>
            <person name="Jeong J.-T."/>
            <person name="Choi B.-S."/>
            <person name="Jung M."/>
            <person name="Ginzburg D."/>
            <person name="Zhao K."/>
            <person name="Won S.Y."/>
            <person name="Oh T.-J."/>
            <person name="Yu Y."/>
            <person name="Kim N.-H."/>
            <person name="Lee O.R."/>
            <person name="Lee T.-H."/>
            <person name="Bashyal P."/>
            <person name="Kim T.-S."/>
            <person name="Lee W.-H."/>
            <person name="Kawkins C."/>
            <person name="Kim C.-K."/>
            <person name="Kim J.S."/>
            <person name="Ahn B.O."/>
            <person name="Rhee S.Y."/>
            <person name="Sohng J.K."/>
        </authorList>
    </citation>
    <scope>NUCLEOTIDE SEQUENCE</scope>
    <source>
        <tissue evidence="2">Leaf</tissue>
    </source>
</reference>
<organism evidence="2 3">
    <name type="scientific">Senna tora</name>
    <dbReference type="NCBI Taxonomy" id="362788"/>
    <lineage>
        <taxon>Eukaryota</taxon>
        <taxon>Viridiplantae</taxon>
        <taxon>Streptophyta</taxon>
        <taxon>Embryophyta</taxon>
        <taxon>Tracheophyta</taxon>
        <taxon>Spermatophyta</taxon>
        <taxon>Magnoliopsida</taxon>
        <taxon>eudicotyledons</taxon>
        <taxon>Gunneridae</taxon>
        <taxon>Pentapetalae</taxon>
        <taxon>rosids</taxon>
        <taxon>fabids</taxon>
        <taxon>Fabales</taxon>
        <taxon>Fabaceae</taxon>
        <taxon>Caesalpinioideae</taxon>
        <taxon>Cassia clade</taxon>
        <taxon>Senna</taxon>
    </lineage>
</organism>
<comment type="caution">
    <text evidence="2">The sequence shown here is derived from an EMBL/GenBank/DDBJ whole genome shotgun (WGS) entry which is preliminary data.</text>
</comment>
<sequence length="140" mass="15617">MASFVCQNTSNTVTFSIFVHFLYCNIHPKPSSSSSEIQGVRVLVPPRDSVLWVIIGSCNVEAIDKLHSTFQQWQKTPSDAAEQSVNLSKELLPSCQSILRSVSDTSPAHYQVRIQSFSLLTKNAIKTYESAEFEAGGYKW</sequence>
<evidence type="ECO:0000313" key="2">
    <source>
        <dbReference type="EMBL" id="KAF7841737.1"/>
    </source>
</evidence>
<feature type="domain" description="MATH" evidence="1">
    <location>
        <begin position="107"/>
        <end position="140"/>
    </location>
</feature>
<accession>A0A834XBM2</accession>
<dbReference type="PROSITE" id="PS50144">
    <property type="entry name" value="MATH"/>
    <property type="match status" value="1"/>
</dbReference>
<dbReference type="InterPro" id="IPR002083">
    <property type="entry name" value="MATH/TRAF_dom"/>
</dbReference>
<dbReference type="EMBL" id="JAAIUW010000002">
    <property type="protein sequence ID" value="KAF7841737.1"/>
    <property type="molecule type" value="Genomic_DNA"/>
</dbReference>
<gene>
    <name evidence="2" type="ORF">G2W53_004035</name>
</gene>
<evidence type="ECO:0000259" key="1">
    <source>
        <dbReference type="PROSITE" id="PS50144"/>
    </source>
</evidence>
<proteinExistence type="predicted"/>
<keyword evidence="3" id="KW-1185">Reference proteome</keyword>
<evidence type="ECO:0000313" key="3">
    <source>
        <dbReference type="Proteomes" id="UP000634136"/>
    </source>
</evidence>